<dbReference type="EMBL" id="PGCI01001508">
    <property type="protein sequence ID" value="PLW04628.1"/>
    <property type="molecule type" value="Genomic_DNA"/>
</dbReference>
<dbReference type="AlphaFoldDB" id="A0A2N5RUI4"/>
<reference evidence="2 3" key="1">
    <citation type="submission" date="2017-11" db="EMBL/GenBank/DDBJ databases">
        <title>De novo assembly and phasing of dikaryotic genomes from two isolates of Puccinia coronata f. sp. avenae, the causal agent of oat crown rust.</title>
        <authorList>
            <person name="Miller M.E."/>
            <person name="Zhang Y."/>
            <person name="Omidvar V."/>
            <person name="Sperschneider J."/>
            <person name="Schwessinger B."/>
            <person name="Raley C."/>
            <person name="Palmer J.M."/>
            <person name="Garnica D."/>
            <person name="Upadhyaya N."/>
            <person name="Rathjen J."/>
            <person name="Taylor J.M."/>
            <person name="Park R.F."/>
            <person name="Dodds P.N."/>
            <person name="Hirsch C.D."/>
            <person name="Kianian S.F."/>
            <person name="Figueroa M."/>
        </authorList>
    </citation>
    <scope>NUCLEOTIDE SEQUENCE [LARGE SCALE GENOMIC DNA]</scope>
    <source>
        <strain evidence="2">12SD80</strain>
    </source>
</reference>
<comment type="caution">
    <text evidence="2">The sequence shown here is derived from an EMBL/GenBank/DDBJ whole genome shotgun (WGS) entry which is preliminary data.</text>
</comment>
<feature type="compositionally biased region" description="Low complexity" evidence="1">
    <location>
        <begin position="15"/>
        <end position="24"/>
    </location>
</feature>
<feature type="region of interest" description="Disordered" evidence="1">
    <location>
        <begin position="15"/>
        <end position="90"/>
    </location>
</feature>
<organism evidence="2 3">
    <name type="scientific">Puccinia coronata f. sp. avenae</name>
    <dbReference type="NCBI Taxonomy" id="200324"/>
    <lineage>
        <taxon>Eukaryota</taxon>
        <taxon>Fungi</taxon>
        <taxon>Dikarya</taxon>
        <taxon>Basidiomycota</taxon>
        <taxon>Pucciniomycotina</taxon>
        <taxon>Pucciniomycetes</taxon>
        <taxon>Pucciniales</taxon>
        <taxon>Pucciniaceae</taxon>
        <taxon>Puccinia</taxon>
    </lineage>
</organism>
<gene>
    <name evidence="2" type="ORF">PCASD_26947</name>
</gene>
<evidence type="ECO:0000313" key="3">
    <source>
        <dbReference type="Proteomes" id="UP000235392"/>
    </source>
</evidence>
<accession>A0A2N5RUI4</accession>
<sequence length="90" mass="10053">MERIFCFKQQAAAAREQQLRQRSAPTGEQQYSSTGLEASSTAGEQQLSRHPSSQEQHNPGEFFSPDRPERSPPSTEMCLVANYPETKLAP</sequence>
<dbReference type="Proteomes" id="UP000235392">
    <property type="component" value="Unassembled WGS sequence"/>
</dbReference>
<name>A0A2N5RUI4_9BASI</name>
<proteinExistence type="predicted"/>
<protein>
    <submittedName>
        <fullName evidence="2">Uncharacterized protein</fullName>
    </submittedName>
</protein>
<evidence type="ECO:0000313" key="2">
    <source>
        <dbReference type="EMBL" id="PLW04628.1"/>
    </source>
</evidence>
<feature type="compositionally biased region" description="Polar residues" evidence="1">
    <location>
        <begin position="26"/>
        <end position="57"/>
    </location>
</feature>
<evidence type="ECO:0000256" key="1">
    <source>
        <dbReference type="SAM" id="MobiDB-lite"/>
    </source>
</evidence>